<dbReference type="SUPFAM" id="SSF81558">
    <property type="entry name" value="Photosystem I subunits PsaA/PsaB"/>
    <property type="match status" value="1"/>
</dbReference>
<dbReference type="PANTHER" id="PTHR30128:SF19">
    <property type="entry name" value="PHOTOSYSTEM I P700 CHLOROPHYLL A APOPROTEIN A1-RELATED"/>
    <property type="match status" value="1"/>
</dbReference>
<protein>
    <submittedName>
        <fullName evidence="1">Uncharacterized protein</fullName>
    </submittedName>
</protein>
<gene>
    <name evidence="1" type="ORF">H5410_041738</name>
</gene>
<name>A0A9J5XVK6_SOLCO</name>
<dbReference type="AlphaFoldDB" id="A0A9J5XVK6"/>
<dbReference type="PANTHER" id="PTHR30128">
    <property type="entry name" value="OUTER MEMBRANE PROTEIN, OMPA-RELATED"/>
    <property type="match status" value="1"/>
</dbReference>
<comment type="caution">
    <text evidence="1">The sequence shown here is derived from an EMBL/GenBank/DDBJ whole genome shotgun (WGS) entry which is preliminary data.</text>
</comment>
<dbReference type="InterPro" id="IPR001280">
    <property type="entry name" value="PSI_PsaA/B"/>
</dbReference>
<dbReference type="GO" id="GO:0015979">
    <property type="term" value="P:photosynthesis"/>
    <property type="evidence" value="ECO:0007669"/>
    <property type="project" value="InterPro"/>
</dbReference>
<reference evidence="1 2" key="1">
    <citation type="submission" date="2020-09" db="EMBL/GenBank/DDBJ databases">
        <title>De no assembly of potato wild relative species, Solanum commersonii.</title>
        <authorList>
            <person name="Cho K."/>
        </authorList>
    </citation>
    <scope>NUCLEOTIDE SEQUENCE [LARGE SCALE GENOMIC DNA]</scope>
    <source>
        <strain evidence="1">LZ3.2</strain>
        <tissue evidence="1">Leaf</tissue>
    </source>
</reference>
<proteinExistence type="predicted"/>
<dbReference type="Pfam" id="PF00223">
    <property type="entry name" value="PsaA_PsaB"/>
    <property type="match status" value="2"/>
</dbReference>
<keyword evidence="2" id="KW-1185">Reference proteome</keyword>
<dbReference type="Gene3D" id="1.20.1130.10">
    <property type="entry name" value="Photosystem I PsaA/PsaB"/>
    <property type="match status" value="2"/>
</dbReference>
<evidence type="ECO:0000313" key="1">
    <source>
        <dbReference type="EMBL" id="KAG5591224.1"/>
    </source>
</evidence>
<organism evidence="1 2">
    <name type="scientific">Solanum commersonii</name>
    <name type="common">Commerson's wild potato</name>
    <name type="synonym">Commerson's nightshade</name>
    <dbReference type="NCBI Taxonomy" id="4109"/>
    <lineage>
        <taxon>Eukaryota</taxon>
        <taxon>Viridiplantae</taxon>
        <taxon>Streptophyta</taxon>
        <taxon>Embryophyta</taxon>
        <taxon>Tracheophyta</taxon>
        <taxon>Spermatophyta</taxon>
        <taxon>Magnoliopsida</taxon>
        <taxon>eudicotyledons</taxon>
        <taxon>Gunneridae</taxon>
        <taxon>Pentapetalae</taxon>
        <taxon>asterids</taxon>
        <taxon>lamiids</taxon>
        <taxon>Solanales</taxon>
        <taxon>Solanaceae</taxon>
        <taxon>Solanoideae</taxon>
        <taxon>Solaneae</taxon>
        <taxon>Solanum</taxon>
    </lineage>
</organism>
<dbReference type="GO" id="GO:0009535">
    <property type="term" value="C:chloroplast thylakoid membrane"/>
    <property type="evidence" value="ECO:0007669"/>
    <property type="project" value="TreeGrafter"/>
</dbReference>
<evidence type="ECO:0000313" key="2">
    <source>
        <dbReference type="Proteomes" id="UP000824120"/>
    </source>
</evidence>
<accession>A0A9J5XVK6</accession>
<sequence length="105" mass="11766">MCIGGFVMVHVAAYVTIFMVRNYDPTTRYNDLLDHALRHRNSIISHSHTTTSTNLTWGGGDLVVVGCKVALLLIPLGTIDFLVHHIHAFTIHVSYVWGSVSDQRY</sequence>
<dbReference type="EMBL" id="JACXVP010000008">
    <property type="protein sequence ID" value="KAG5591224.1"/>
    <property type="molecule type" value="Genomic_DNA"/>
</dbReference>
<dbReference type="Proteomes" id="UP000824120">
    <property type="component" value="Chromosome 8"/>
</dbReference>
<dbReference type="InterPro" id="IPR036408">
    <property type="entry name" value="PSI_PsaA/B_sf"/>
</dbReference>
<dbReference type="OrthoDB" id="945807at2759"/>